<organism evidence="6">
    <name type="scientific">freshwater metagenome</name>
    <dbReference type="NCBI Taxonomy" id="449393"/>
    <lineage>
        <taxon>unclassified sequences</taxon>
        <taxon>metagenomes</taxon>
        <taxon>ecological metagenomes</taxon>
    </lineage>
</organism>
<dbReference type="InterPro" id="IPR029058">
    <property type="entry name" value="AB_hydrolase_fold"/>
</dbReference>
<dbReference type="Gene3D" id="3.40.50.1820">
    <property type="entry name" value="alpha/beta hydrolase"/>
    <property type="match status" value="1"/>
</dbReference>
<evidence type="ECO:0000313" key="9">
    <source>
        <dbReference type="EMBL" id="CAB5070337.1"/>
    </source>
</evidence>
<evidence type="ECO:0000313" key="7">
    <source>
        <dbReference type="EMBL" id="CAB4942208.1"/>
    </source>
</evidence>
<dbReference type="EMBL" id="CAESAE010000005">
    <property type="protein sequence ID" value="CAB4341361.1"/>
    <property type="molecule type" value="Genomic_DNA"/>
</dbReference>
<dbReference type="EMBL" id="CAEZZW010000001">
    <property type="protein sequence ID" value="CAB4768844.1"/>
    <property type="molecule type" value="Genomic_DNA"/>
</dbReference>
<evidence type="ECO:0000313" key="3">
    <source>
        <dbReference type="EMBL" id="CAB4721441.1"/>
    </source>
</evidence>
<evidence type="ECO:0000313" key="5">
    <source>
        <dbReference type="EMBL" id="CAB4828098.1"/>
    </source>
</evidence>
<proteinExistence type="predicted"/>
<evidence type="ECO:0000313" key="6">
    <source>
        <dbReference type="EMBL" id="CAB4863232.1"/>
    </source>
</evidence>
<dbReference type="AlphaFoldDB" id="A0A6J7CWR1"/>
<name>A0A6J7CWR1_9ZZZZ</name>
<evidence type="ECO:0000313" key="1">
    <source>
        <dbReference type="EMBL" id="CAB4341361.1"/>
    </source>
</evidence>
<dbReference type="EMBL" id="CAFBOC010000005">
    <property type="protein sequence ID" value="CAB4973349.1"/>
    <property type="molecule type" value="Genomic_DNA"/>
</dbReference>
<dbReference type="EMBL" id="CAFBQX010000001">
    <property type="protein sequence ID" value="CAB5070337.1"/>
    <property type="molecule type" value="Genomic_DNA"/>
</dbReference>
<sequence>MKKSRFLAFLSAAALVTTVLAVIPVSANAAEPLCDGKLAVNSCKGLTSDGAPYAMQVPGNFNGTVLIWSHGIRPNVPIPAAIPKLGGYVVTNTPETAAGQSGGSMVVTGTLLAKGYALMGSGFSRQGVNIMEGVATNVELIGIFKKQFPTTKKVIAWGESLGAITTQVLAEQHPELITAAGLTCTAVTDPLALASYFGDFLWGFKTFFDPTIKGFGYSAGVAGYAEEMGDLGKFWIALGKLQAGLVSGEWPDTSSPAGKALEAAKIPSRSALLLVGLMAGVPTRSAHIDGVSGPKGSEELFPLAIAPALAVLENAGTVASAAILLMADGEQQTGGIVFDNTKTDYAARIGDARDVFTMGLSGNTALNAMLGIVAASPRVTGLPAAVAKMSALLPVTGKIKVPTVQLSGVADQYTPSGIAQWLSDKNAAAINAAKAVLAKKYGSTHSYAAPVNNLVTVWSTSPAKYTTFDATGTPVLSTPGALGAGHCVYTPAQHLAVANLLIGASSSGTLLSGGALATLVRKAGGLSVDPKFKAPTLKYFG</sequence>
<evidence type="ECO:0000313" key="2">
    <source>
        <dbReference type="EMBL" id="CAB4685008.1"/>
    </source>
</evidence>
<protein>
    <submittedName>
        <fullName evidence="6">Unannotated protein</fullName>
    </submittedName>
</protein>
<reference evidence="6" key="1">
    <citation type="submission" date="2020-05" db="EMBL/GenBank/DDBJ databases">
        <authorList>
            <person name="Chiriac C."/>
            <person name="Salcher M."/>
            <person name="Ghai R."/>
            <person name="Kavagutti S V."/>
        </authorList>
    </citation>
    <scope>NUCLEOTIDE SEQUENCE</scope>
</reference>
<gene>
    <name evidence="2" type="ORF">UFOPK2510_00222</name>
    <name evidence="3" type="ORF">UFOPK2718_00514</name>
    <name evidence="4" type="ORF">UFOPK2936_00054</name>
    <name evidence="5" type="ORF">UFOPK3174_00798</name>
    <name evidence="6" type="ORF">UFOPK3328_00607</name>
    <name evidence="7" type="ORF">UFOPK3779_00642</name>
    <name evidence="8" type="ORF">UFOPK3913_00615</name>
    <name evidence="1" type="ORF">UFOPK4107_01041</name>
    <name evidence="9" type="ORF">UFOPK4403_00376</name>
</gene>
<dbReference type="EMBL" id="CAEZYM010000004">
    <property type="protein sequence ID" value="CAB4721441.1"/>
    <property type="molecule type" value="Genomic_DNA"/>
</dbReference>
<evidence type="ECO:0000313" key="8">
    <source>
        <dbReference type="EMBL" id="CAB4973349.1"/>
    </source>
</evidence>
<dbReference type="EMBL" id="CAEZXO010000001">
    <property type="protein sequence ID" value="CAB4685008.1"/>
    <property type="molecule type" value="Genomic_DNA"/>
</dbReference>
<accession>A0A6J7CWR1</accession>
<dbReference type="EMBL" id="CAFBLD010000003">
    <property type="protein sequence ID" value="CAB4863232.1"/>
    <property type="molecule type" value="Genomic_DNA"/>
</dbReference>
<dbReference type="EMBL" id="CAFBNH010000003">
    <property type="protein sequence ID" value="CAB4942208.1"/>
    <property type="molecule type" value="Genomic_DNA"/>
</dbReference>
<evidence type="ECO:0000313" key="4">
    <source>
        <dbReference type="EMBL" id="CAB4768844.1"/>
    </source>
</evidence>
<dbReference type="SUPFAM" id="SSF53474">
    <property type="entry name" value="alpha/beta-Hydrolases"/>
    <property type="match status" value="1"/>
</dbReference>
<dbReference type="EMBL" id="CAFABH010000011">
    <property type="protein sequence ID" value="CAB4828098.1"/>
    <property type="molecule type" value="Genomic_DNA"/>
</dbReference>